<sequence length="401" mass="43059">MGGTVSDGEWSREELAFAYLSRVVEGLSRALSEFLERGREAPEIAEAIRGRKRWLGDLLGQTATRYDWDRPRRDLEIARACGARLIYPGHEEWPAEQLEHAFGFARSGMSPHARTYQADAVPPHALWVRGGNLRHLCAQAVAVVGTRAQSRYGAEATACLVRGLVQHQWVIVSGGALGIDAEAHRAALEAGGSTVVVSACGIDRAYPARHARLFDAVARQGAVVTEYPPEVTPQRHRFLTRNRLVAALARGTVVMEAAWRSGALNTLSWAEGLGRIAMAVPGPITGAGSLGCHQRIKEGRAQLVTGSDDVRGLLGAVGSLDVTEQYELCYAPDAIQGLSRNELRVFDALPVAGAADTQTIARGAGFSVPLTVHLLVELAAKNLVSLEGDQWLRVEGGAKGE</sequence>
<gene>
    <name evidence="3" type="primary">dprA</name>
    <name evidence="3" type="ORF">V5S96_08410</name>
</gene>
<proteinExistence type="inferred from homology"/>
<name>A0ABU8NZD4_9CORY</name>
<dbReference type="PANTHER" id="PTHR43022:SF1">
    <property type="entry name" value="PROTEIN SMF"/>
    <property type="match status" value="1"/>
</dbReference>
<evidence type="ECO:0000259" key="2">
    <source>
        <dbReference type="Pfam" id="PF02481"/>
    </source>
</evidence>
<organism evidence="3 4">
    <name type="scientific">Corynebacterium mastitidis</name>
    <dbReference type="NCBI Taxonomy" id="161890"/>
    <lineage>
        <taxon>Bacteria</taxon>
        <taxon>Bacillati</taxon>
        <taxon>Actinomycetota</taxon>
        <taxon>Actinomycetes</taxon>
        <taxon>Mycobacteriales</taxon>
        <taxon>Corynebacteriaceae</taxon>
        <taxon>Corynebacterium</taxon>
    </lineage>
</organism>
<dbReference type="PANTHER" id="PTHR43022">
    <property type="entry name" value="PROTEIN SMF"/>
    <property type="match status" value="1"/>
</dbReference>
<dbReference type="Proteomes" id="UP001359781">
    <property type="component" value="Unassembled WGS sequence"/>
</dbReference>
<dbReference type="SUPFAM" id="SSF102405">
    <property type="entry name" value="MCP/YpsA-like"/>
    <property type="match status" value="1"/>
</dbReference>
<dbReference type="Pfam" id="PF02481">
    <property type="entry name" value="DNA_processg_A"/>
    <property type="match status" value="1"/>
</dbReference>
<comment type="caution">
    <text evidence="3">The sequence shown here is derived from an EMBL/GenBank/DDBJ whole genome shotgun (WGS) entry which is preliminary data.</text>
</comment>
<feature type="domain" description="Smf/DprA SLOG" evidence="2">
    <location>
        <begin position="120"/>
        <end position="310"/>
    </location>
</feature>
<protein>
    <submittedName>
        <fullName evidence="3">DNA-processing protein DprA</fullName>
    </submittedName>
</protein>
<evidence type="ECO:0000256" key="1">
    <source>
        <dbReference type="ARBA" id="ARBA00006525"/>
    </source>
</evidence>
<dbReference type="Gene3D" id="3.40.50.450">
    <property type="match status" value="1"/>
</dbReference>
<dbReference type="EMBL" id="JBAHVJ010000008">
    <property type="protein sequence ID" value="MEJ4100374.1"/>
    <property type="molecule type" value="Genomic_DNA"/>
</dbReference>
<accession>A0ABU8NZD4</accession>
<dbReference type="InterPro" id="IPR057666">
    <property type="entry name" value="DrpA_SLOG"/>
</dbReference>
<evidence type="ECO:0000313" key="4">
    <source>
        <dbReference type="Proteomes" id="UP001359781"/>
    </source>
</evidence>
<reference evidence="3 4" key="1">
    <citation type="submission" date="2024-02" db="EMBL/GenBank/DDBJ databases">
        <title>Whole genome sequencing and characterization of Corynebacterium isolated from the ocular surface of dry eye disease sufferers.</title>
        <authorList>
            <person name="Naqvi M."/>
        </authorList>
    </citation>
    <scope>NUCLEOTIDE SEQUENCE [LARGE SCALE GENOMIC DNA]</scope>
    <source>
        <strain evidence="3 4">PCRF</strain>
    </source>
</reference>
<comment type="similarity">
    <text evidence="1">Belongs to the DprA/Smf family.</text>
</comment>
<dbReference type="InterPro" id="IPR003488">
    <property type="entry name" value="DprA"/>
</dbReference>
<keyword evidence="4" id="KW-1185">Reference proteome</keyword>
<dbReference type="NCBIfam" id="TIGR00732">
    <property type="entry name" value="dprA"/>
    <property type="match status" value="1"/>
</dbReference>
<dbReference type="RefSeq" id="WP_337891372.1">
    <property type="nucleotide sequence ID" value="NZ_JBAHVI010000008.1"/>
</dbReference>
<evidence type="ECO:0000313" key="3">
    <source>
        <dbReference type="EMBL" id="MEJ4100374.1"/>
    </source>
</evidence>